<organism evidence="2">
    <name type="scientific">termite gut metagenome</name>
    <dbReference type="NCBI Taxonomy" id="433724"/>
    <lineage>
        <taxon>unclassified sequences</taxon>
        <taxon>metagenomes</taxon>
        <taxon>organismal metagenomes</taxon>
    </lineage>
</organism>
<dbReference type="Pfam" id="PF00873">
    <property type="entry name" value="ACR_tran"/>
    <property type="match status" value="1"/>
</dbReference>
<dbReference type="EMBL" id="SNRY01000322">
    <property type="protein sequence ID" value="KAA6342500.1"/>
    <property type="molecule type" value="Genomic_DNA"/>
</dbReference>
<feature type="transmembrane region" description="Helical" evidence="1">
    <location>
        <begin position="602"/>
        <end position="626"/>
    </location>
</feature>
<evidence type="ECO:0000256" key="1">
    <source>
        <dbReference type="SAM" id="Phobius"/>
    </source>
</evidence>
<accession>A0A5J4SB04</accession>
<dbReference type="SUPFAM" id="SSF82693">
    <property type="entry name" value="Multidrug efflux transporter AcrB pore domain, PN1, PN2, PC1 and PC2 subdomains"/>
    <property type="match status" value="1"/>
</dbReference>
<dbReference type="SUPFAM" id="SSF82714">
    <property type="entry name" value="Multidrug efflux transporter AcrB TolC docking domain, DN and DC subdomains"/>
    <property type="match status" value="1"/>
</dbReference>
<name>A0A5J4SB04_9ZZZZ</name>
<proteinExistence type="predicted"/>
<dbReference type="PANTHER" id="PTHR32063">
    <property type="match status" value="1"/>
</dbReference>
<keyword evidence="1" id="KW-0472">Membrane</keyword>
<dbReference type="PRINTS" id="PR00702">
    <property type="entry name" value="ACRIFLAVINRP"/>
</dbReference>
<evidence type="ECO:0000313" key="2">
    <source>
        <dbReference type="EMBL" id="KAA6342500.1"/>
    </source>
</evidence>
<dbReference type="GO" id="GO:0042910">
    <property type="term" value="F:xenobiotic transmembrane transporter activity"/>
    <property type="evidence" value="ECO:0007669"/>
    <property type="project" value="TreeGrafter"/>
</dbReference>
<gene>
    <name evidence="2" type="ORF">EZS27_009765</name>
</gene>
<dbReference type="SUPFAM" id="SSF82866">
    <property type="entry name" value="Multidrug efflux transporter AcrB transmembrane domain"/>
    <property type="match status" value="2"/>
</dbReference>
<feature type="transmembrane region" description="Helical" evidence="1">
    <location>
        <begin position="647"/>
        <end position="668"/>
    </location>
</feature>
<dbReference type="Gene3D" id="3.30.70.1430">
    <property type="entry name" value="Multidrug efflux transporter AcrB pore domain"/>
    <property type="match status" value="1"/>
</dbReference>
<dbReference type="InterPro" id="IPR027463">
    <property type="entry name" value="AcrB_DN_DC_subdom"/>
</dbReference>
<sequence>EGTRIRPFMDRTELVNTTLSTVSHTLLEGMVLVVLVLILFLGNWRGALLVALTIPFSLLIAFILMHITGIPANLLSLGAIDFGIIVDGAIVMMETVLKKRESHPGEILTEDSILDRTIQVARPILFSTLIIITAYLPLFAFEHIERKLFTPMAYTVGYALLGALAVALLLIPGLAFHAYAKPRKVYRNRWLEKLSKIYHHQTVRLLDKPKRVLLPLIVILLAGGGLSYTVGKDFLPPLDEGSIWIQVQLPPGISIEKSKEMGAELRKNLSAFDEVSYVMTQVGRDDEGAEAFSLSHVECAVGLKPYNTWKHGRKKTDLIEDMSQKLSSLPGYSVGFSQPIIDMVMDQVAGAHSDLALKIYGEDITETRHVAERITEILKKIPGAADVAVDQEPPLPQLQIVADRERIAQYGLNVSDVTELIELAIGGAAVSQIYAGSKSYDVICRFDEESRNSPEKIGDLFLTSASGAKIPLSQVCDIRMTTGASTITREMNKRHLTVRVNLRGADLTGFLNQANKRIGQQVTYNRDTIRLKWAGQFENQSRAYSRLGVIVPLALGVMLLLLFGACGKFRQAALMTSVVPLALFGGMLALNVRGMTLNVSSAVGFIALIGVAIQNGVIMFSQINNLRESGYELKEAVIAGTRHRFRPILMTATVAVLGLLPASVSTGIGSDVQRPLATVIVYGLFFATIVTLYILPSLYYLVENHCLKRNQPE</sequence>
<dbReference type="AlphaFoldDB" id="A0A5J4SB04"/>
<feature type="non-terminal residue" evidence="2">
    <location>
        <position position="1"/>
    </location>
</feature>
<keyword evidence="1" id="KW-1133">Transmembrane helix</keyword>
<feature type="transmembrane region" description="Helical" evidence="1">
    <location>
        <begin position="572"/>
        <end position="590"/>
    </location>
</feature>
<protein>
    <submittedName>
        <fullName evidence="2">Cobalt-zinc-cadmium resistance protein CzcA</fullName>
    </submittedName>
</protein>
<feature type="transmembrane region" description="Helical" evidence="1">
    <location>
        <begin position="156"/>
        <end position="180"/>
    </location>
</feature>
<dbReference type="Gene3D" id="1.20.1640.10">
    <property type="entry name" value="Multidrug efflux transporter AcrB transmembrane domain"/>
    <property type="match status" value="2"/>
</dbReference>
<comment type="caution">
    <text evidence="2">The sequence shown here is derived from an EMBL/GenBank/DDBJ whole genome shotgun (WGS) entry which is preliminary data.</text>
</comment>
<reference evidence="2" key="1">
    <citation type="submission" date="2019-03" db="EMBL/GenBank/DDBJ databases">
        <title>Single cell metagenomics reveals metabolic interactions within the superorganism composed of flagellate Streblomastix strix and complex community of Bacteroidetes bacteria on its surface.</title>
        <authorList>
            <person name="Treitli S.C."/>
            <person name="Kolisko M."/>
            <person name="Husnik F."/>
            <person name="Keeling P."/>
            <person name="Hampl V."/>
        </authorList>
    </citation>
    <scope>NUCLEOTIDE SEQUENCE</scope>
    <source>
        <strain evidence="2">STM</strain>
    </source>
</reference>
<feature type="transmembrane region" description="Helical" evidence="1">
    <location>
        <begin position="212"/>
        <end position="230"/>
    </location>
</feature>
<feature type="transmembrane region" description="Helical" evidence="1">
    <location>
        <begin position="48"/>
        <end position="68"/>
    </location>
</feature>
<feature type="transmembrane region" description="Helical" evidence="1">
    <location>
        <begin position="680"/>
        <end position="702"/>
    </location>
</feature>
<keyword evidence="1" id="KW-0812">Transmembrane</keyword>
<dbReference type="PANTHER" id="PTHR32063:SF17">
    <property type="entry name" value="CATION EFFLUX SYSTEM PROTEIN"/>
    <property type="match status" value="1"/>
</dbReference>
<dbReference type="Gene3D" id="3.30.70.1320">
    <property type="entry name" value="Multidrug efflux transporter AcrB pore domain like"/>
    <property type="match status" value="1"/>
</dbReference>
<feature type="transmembrane region" description="Helical" evidence="1">
    <location>
        <begin position="124"/>
        <end position="144"/>
    </location>
</feature>
<feature type="transmembrane region" description="Helical" evidence="1">
    <location>
        <begin position="22"/>
        <end position="41"/>
    </location>
</feature>
<dbReference type="Gene3D" id="3.30.70.1440">
    <property type="entry name" value="Multidrug efflux transporter AcrB pore domain"/>
    <property type="match status" value="1"/>
</dbReference>
<dbReference type="InterPro" id="IPR001036">
    <property type="entry name" value="Acrflvin-R"/>
</dbReference>
<dbReference type="Gene3D" id="3.30.2090.10">
    <property type="entry name" value="Multidrug efflux transporter AcrB TolC docking domain, DN and DC subdomains"/>
    <property type="match status" value="1"/>
</dbReference>
<feature type="transmembrane region" description="Helical" evidence="1">
    <location>
        <begin position="547"/>
        <end position="565"/>
    </location>
</feature>
<dbReference type="GO" id="GO:0005886">
    <property type="term" value="C:plasma membrane"/>
    <property type="evidence" value="ECO:0007669"/>
    <property type="project" value="TreeGrafter"/>
</dbReference>
<feature type="transmembrane region" description="Helical" evidence="1">
    <location>
        <begin position="74"/>
        <end position="93"/>
    </location>
</feature>